<sequence>MGVRGSKIVMEKGIPSATDKALAEEAMRYDSGLSLERERGCGSSHIILYSFDRTPVGESFYHSGVLEESNDVGPGMDDKGCWDMVEFNKDPNLVRGWSGIQRGQNLKKSEEKKENRWEESRLGQVQSFFGLFDRRVGKGNFEFLGQDKEETGENS</sequence>
<accession>A0A438GVL3</accession>
<evidence type="ECO:0000313" key="2">
    <source>
        <dbReference type="Proteomes" id="UP000288805"/>
    </source>
</evidence>
<protein>
    <submittedName>
        <fullName evidence="1">Uncharacterized protein</fullName>
    </submittedName>
</protein>
<dbReference type="AlphaFoldDB" id="A0A438GVL3"/>
<evidence type="ECO:0000313" key="1">
    <source>
        <dbReference type="EMBL" id="RVW76230.1"/>
    </source>
</evidence>
<dbReference type="EMBL" id="QGNW01000333">
    <property type="protein sequence ID" value="RVW76230.1"/>
    <property type="molecule type" value="Genomic_DNA"/>
</dbReference>
<gene>
    <name evidence="1" type="ORF">CK203_048921</name>
</gene>
<comment type="caution">
    <text evidence="1">The sequence shown here is derived from an EMBL/GenBank/DDBJ whole genome shotgun (WGS) entry which is preliminary data.</text>
</comment>
<reference evidence="1 2" key="1">
    <citation type="journal article" date="2018" name="PLoS Genet.">
        <title>Population sequencing reveals clonal diversity and ancestral inbreeding in the grapevine cultivar Chardonnay.</title>
        <authorList>
            <person name="Roach M.J."/>
            <person name="Johnson D.L."/>
            <person name="Bohlmann J."/>
            <person name="van Vuuren H.J."/>
            <person name="Jones S.J."/>
            <person name="Pretorius I.S."/>
            <person name="Schmidt S.A."/>
            <person name="Borneman A.R."/>
        </authorList>
    </citation>
    <scope>NUCLEOTIDE SEQUENCE [LARGE SCALE GENOMIC DNA]</scope>
    <source>
        <strain evidence="2">cv. Chardonnay</strain>
        <tissue evidence="1">Leaf</tissue>
    </source>
</reference>
<proteinExistence type="predicted"/>
<dbReference type="Proteomes" id="UP000288805">
    <property type="component" value="Unassembled WGS sequence"/>
</dbReference>
<name>A0A438GVL3_VITVI</name>
<organism evidence="1 2">
    <name type="scientific">Vitis vinifera</name>
    <name type="common">Grape</name>
    <dbReference type="NCBI Taxonomy" id="29760"/>
    <lineage>
        <taxon>Eukaryota</taxon>
        <taxon>Viridiplantae</taxon>
        <taxon>Streptophyta</taxon>
        <taxon>Embryophyta</taxon>
        <taxon>Tracheophyta</taxon>
        <taxon>Spermatophyta</taxon>
        <taxon>Magnoliopsida</taxon>
        <taxon>eudicotyledons</taxon>
        <taxon>Gunneridae</taxon>
        <taxon>Pentapetalae</taxon>
        <taxon>rosids</taxon>
        <taxon>Vitales</taxon>
        <taxon>Vitaceae</taxon>
        <taxon>Viteae</taxon>
        <taxon>Vitis</taxon>
    </lineage>
</organism>